<keyword evidence="3" id="KW-1185">Reference proteome</keyword>
<comment type="caution">
    <text evidence="2">The sequence shown here is derived from an EMBL/GenBank/DDBJ whole genome shotgun (WGS) entry which is preliminary data.</text>
</comment>
<evidence type="ECO:0000313" key="3">
    <source>
        <dbReference type="Proteomes" id="UP000634919"/>
    </source>
</evidence>
<dbReference type="Pfam" id="PF11306">
    <property type="entry name" value="DUF3108"/>
    <property type="match status" value="1"/>
</dbReference>
<name>A0ABR8S980_9BURK</name>
<reference evidence="2 3" key="1">
    <citation type="submission" date="2020-08" db="EMBL/GenBank/DDBJ databases">
        <title>A Genomic Blueprint of the Chicken Gut Microbiome.</title>
        <authorList>
            <person name="Gilroy R."/>
            <person name="Ravi A."/>
            <person name="Getino M."/>
            <person name="Pursley I."/>
            <person name="Horton D.L."/>
            <person name="Alikhan N.-F."/>
            <person name="Baker D."/>
            <person name="Gharbi K."/>
            <person name="Hall N."/>
            <person name="Watson M."/>
            <person name="Adriaenssens E.M."/>
            <person name="Foster-Nyarko E."/>
            <person name="Jarju S."/>
            <person name="Secka A."/>
            <person name="Antonio M."/>
            <person name="Oren A."/>
            <person name="Chaudhuri R."/>
            <person name="La Ragione R.M."/>
            <person name="Hildebrand F."/>
            <person name="Pallen M.J."/>
        </authorList>
    </citation>
    <scope>NUCLEOTIDE SEQUENCE [LARGE SCALE GENOMIC DNA]</scope>
    <source>
        <strain evidence="2 3">Sa2CVA6</strain>
    </source>
</reference>
<evidence type="ECO:0000313" key="2">
    <source>
        <dbReference type="EMBL" id="MBD7960033.1"/>
    </source>
</evidence>
<gene>
    <name evidence="2" type="ORF">H9646_06035</name>
</gene>
<proteinExistence type="predicted"/>
<protein>
    <submittedName>
        <fullName evidence="2">DUF3108 domain-containing protein</fullName>
    </submittedName>
</protein>
<accession>A0ABR8S980</accession>
<feature type="signal peptide" evidence="1">
    <location>
        <begin position="1"/>
        <end position="36"/>
    </location>
</feature>
<dbReference type="EMBL" id="JACSQK010000003">
    <property type="protein sequence ID" value="MBD7960033.1"/>
    <property type="molecule type" value="Genomic_DNA"/>
</dbReference>
<sequence>MPLRPSVFTIALRNAQTSLPLALALILGMSATASYAQSTTAPIEVRTAQGQRAKAPLAWRAPDAARLQFTVQGKYKGMPYQTKAQIDWLPQGQRYEAAQEVQIPIVGSRRQSSVGTIGPTGLLPEIFIDRARKENSATFDAKAGQILFSRGNEPAAWVRGTQDRMSVFFQVAGMIAAAPQRYPQGTKITIQAASSSRVAPWTFTVRGTENLQLPAGRMQALKLEHSSDSSAEDNLQSALWLAPGLQYLPVRIRMQEDGGRDELDLKLQSHTKP</sequence>
<evidence type="ECO:0000256" key="1">
    <source>
        <dbReference type="SAM" id="SignalP"/>
    </source>
</evidence>
<dbReference type="InterPro" id="IPR021457">
    <property type="entry name" value="DUF3108"/>
</dbReference>
<organism evidence="2 3">
    <name type="scientific">Comamonas avium</name>
    <dbReference type="NCBI Taxonomy" id="2762231"/>
    <lineage>
        <taxon>Bacteria</taxon>
        <taxon>Pseudomonadati</taxon>
        <taxon>Pseudomonadota</taxon>
        <taxon>Betaproteobacteria</taxon>
        <taxon>Burkholderiales</taxon>
        <taxon>Comamonadaceae</taxon>
        <taxon>Comamonas</taxon>
    </lineage>
</organism>
<feature type="chain" id="PRO_5046109215" evidence="1">
    <location>
        <begin position="37"/>
        <end position="273"/>
    </location>
</feature>
<dbReference type="Proteomes" id="UP000634919">
    <property type="component" value="Unassembled WGS sequence"/>
</dbReference>
<keyword evidence="1" id="KW-0732">Signal</keyword>
<dbReference type="RefSeq" id="WP_191722450.1">
    <property type="nucleotide sequence ID" value="NZ_JACSQK010000003.1"/>
</dbReference>